<organism evidence="5 6">
    <name type="scientific">Dyella humi</name>
    <dbReference type="NCBI Taxonomy" id="1770547"/>
    <lineage>
        <taxon>Bacteria</taxon>
        <taxon>Pseudomonadati</taxon>
        <taxon>Pseudomonadota</taxon>
        <taxon>Gammaproteobacteria</taxon>
        <taxon>Lysobacterales</taxon>
        <taxon>Rhodanobacteraceae</taxon>
        <taxon>Dyella</taxon>
    </lineage>
</organism>
<dbReference type="InterPro" id="IPR003439">
    <property type="entry name" value="ABC_transporter-like_ATP-bd"/>
</dbReference>
<keyword evidence="6" id="KW-1185">Reference proteome</keyword>
<evidence type="ECO:0000256" key="3">
    <source>
        <dbReference type="ARBA" id="ARBA00022840"/>
    </source>
</evidence>
<feature type="domain" description="ABC transporter" evidence="4">
    <location>
        <begin position="1"/>
        <end position="212"/>
    </location>
</feature>
<dbReference type="EMBL" id="JADIKI010000022">
    <property type="protein sequence ID" value="MFK2854559.1"/>
    <property type="molecule type" value="Genomic_DNA"/>
</dbReference>
<sequence>MHIDYRIERPIALHAAFDVEGFTVLLGASGEGKSLLLRAIAGLTPAQGEPFGGMAAQHRAVGYLPQGYALFPHLNAWQNVAFALRGAQRRMQAMQLLERVHMADFAERYPATLSGGQQQRVALARALARRPQLLLLDEPTSALDPVTRDDVVAELIAEVHEFGIPALAVSHDPHLAAVADRLVLMHEQRIIQIGPPGSVYAHPVSGAAARLLGHRNVHRGRIEASDGAWRLVWRDGGIAFPVDGRADAEMEVDWTIDPEAVSLVDARDASTDAIAASIEVRHVIGRTMQLGLRCGMGRLWVSVSNGRPIPEAVAVKLPAESIRWWARDNT</sequence>
<reference evidence="5 6" key="1">
    <citation type="submission" date="2020-10" db="EMBL/GenBank/DDBJ databases">
        <title>Phylogeny of dyella-like bacteria.</title>
        <authorList>
            <person name="Fu J."/>
        </authorList>
    </citation>
    <scope>NUCLEOTIDE SEQUENCE [LARGE SCALE GENOMIC DNA]</scope>
    <source>
        <strain evidence="5 6">DHG40</strain>
    </source>
</reference>
<keyword evidence="3 5" id="KW-0067">ATP-binding</keyword>
<evidence type="ECO:0000256" key="2">
    <source>
        <dbReference type="ARBA" id="ARBA00022741"/>
    </source>
</evidence>
<evidence type="ECO:0000313" key="5">
    <source>
        <dbReference type="EMBL" id="MFK2854559.1"/>
    </source>
</evidence>
<dbReference type="SMART" id="SM00382">
    <property type="entry name" value="AAA"/>
    <property type="match status" value="1"/>
</dbReference>
<evidence type="ECO:0000259" key="4">
    <source>
        <dbReference type="PROSITE" id="PS50893"/>
    </source>
</evidence>
<dbReference type="PANTHER" id="PTHR42781">
    <property type="entry name" value="SPERMIDINE/PUTRESCINE IMPORT ATP-BINDING PROTEIN POTA"/>
    <property type="match status" value="1"/>
</dbReference>
<keyword evidence="1" id="KW-0813">Transport</keyword>
<dbReference type="Pfam" id="PF00005">
    <property type="entry name" value="ABC_tran"/>
    <property type="match status" value="1"/>
</dbReference>
<dbReference type="PROSITE" id="PS00211">
    <property type="entry name" value="ABC_TRANSPORTER_1"/>
    <property type="match status" value="1"/>
</dbReference>
<name>A0ABW8IJT8_9GAMM</name>
<dbReference type="SUPFAM" id="SSF52540">
    <property type="entry name" value="P-loop containing nucleoside triphosphate hydrolases"/>
    <property type="match status" value="1"/>
</dbReference>
<dbReference type="SUPFAM" id="SSF50331">
    <property type="entry name" value="MOP-like"/>
    <property type="match status" value="1"/>
</dbReference>
<dbReference type="InterPro" id="IPR017871">
    <property type="entry name" value="ABC_transporter-like_CS"/>
</dbReference>
<dbReference type="PANTHER" id="PTHR42781:SF4">
    <property type="entry name" value="SPERMIDINE_PUTRESCINE IMPORT ATP-BINDING PROTEIN POTA"/>
    <property type="match status" value="1"/>
</dbReference>
<keyword evidence="2" id="KW-0547">Nucleotide-binding</keyword>
<dbReference type="Proteomes" id="UP001620409">
    <property type="component" value="Unassembled WGS sequence"/>
</dbReference>
<dbReference type="InterPro" id="IPR050093">
    <property type="entry name" value="ABC_SmlMolc_Importer"/>
</dbReference>
<dbReference type="PROSITE" id="PS50893">
    <property type="entry name" value="ABC_TRANSPORTER_2"/>
    <property type="match status" value="1"/>
</dbReference>
<evidence type="ECO:0000256" key="1">
    <source>
        <dbReference type="ARBA" id="ARBA00022448"/>
    </source>
</evidence>
<evidence type="ECO:0000313" key="6">
    <source>
        <dbReference type="Proteomes" id="UP001620409"/>
    </source>
</evidence>
<dbReference type="Gene3D" id="3.40.50.300">
    <property type="entry name" value="P-loop containing nucleotide triphosphate hydrolases"/>
    <property type="match status" value="1"/>
</dbReference>
<protein>
    <submittedName>
        <fullName evidence="5">ABC transporter ATP-binding protein</fullName>
    </submittedName>
</protein>
<dbReference type="InterPro" id="IPR003593">
    <property type="entry name" value="AAA+_ATPase"/>
</dbReference>
<accession>A0ABW8IJT8</accession>
<dbReference type="InterPro" id="IPR008995">
    <property type="entry name" value="Mo/tungstate-bd_C_term_dom"/>
</dbReference>
<proteinExistence type="predicted"/>
<dbReference type="InterPro" id="IPR027417">
    <property type="entry name" value="P-loop_NTPase"/>
</dbReference>
<gene>
    <name evidence="5" type="ORF">ISP18_08145</name>
</gene>
<dbReference type="GO" id="GO:0005524">
    <property type="term" value="F:ATP binding"/>
    <property type="evidence" value="ECO:0007669"/>
    <property type="project" value="UniProtKB-KW"/>
</dbReference>
<comment type="caution">
    <text evidence="5">The sequence shown here is derived from an EMBL/GenBank/DDBJ whole genome shotgun (WGS) entry which is preliminary data.</text>
</comment>